<evidence type="ECO:0000256" key="13">
    <source>
        <dbReference type="SAM" id="MobiDB-lite"/>
    </source>
</evidence>
<feature type="coiled-coil region" evidence="12">
    <location>
        <begin position="610"/>
        <end position="689"/>
    </location>
</feature>
<organism evidence="15 16">
    <name type="scientific">Scleropages formosus</name>
    <name type="common">Asian bonytongue</name>
    <name type="synonym">Osteoglossum formosum</name>
    <dbReference type="NCBI Taxonomy" id="113540"/>
    <lineage>
        <taxon>Eukaryota</taxon>
        <taxon>Metazoa</taxon>
        <taxon>Chordata</taxon>
        <taxon>Craniata</taxon>
        <taxon>Vertebrata</taxon>
        <taxon>Euteleostomi</taxon>
        <taxon>Actinopterygii</taxon>
        <taxon>Neopterygii</taxon>
        <taxon>Teleostei</taxon>
        <taxon>Osteoglossocephala</taxon>
        <taxon>Osteoglossomorpha</taxon>
        <taxon>Osteoglossiformes</taxon>
        <taxon>Osteoglossidae</taxon>
        <taxon>Scleropages</taxon>
    </lineage>
</organism>
<dbReference type="CDD" id="cd21787">
    <property type="entry name" value="RBD_KIF20A"/>
    <property type="match status" value="1"/>
</dbReference>
<dbReference type="EMBL" id="JARO02002409">
    <property type="protein sequence ID" value="KPP72716.1"/>
    <property type="molecule type" value="Genomic_DNA"/>
</dbReference>
<keyword evidence="4 11" id="KW-0493">Microtubule</keyword>
<dbReference type="Gene3D" id="3.40.850.10">
    <property type="entry name" value="Kinesin motor domain"/>
    <property type="match status" value="2"/>
</dbReference>
<evidence type="ECO:0000256" key="1">
    <source>
        <dbReference type="ARBA" id="ARBA00004186"/>
    </source>
</evidence>
<evidence type="ECO:0000256" key="2">
    <source>
        <dbReference type="ARBA" id="ARBA00022490"/>
    </source>
</evidence>
<dbReference type="InterPro" id="IPR001752">
    <property type="entry name" value="Kinesin_motor_dom"/>
</dbReference>
<evidence type="ECO:0000259" key="14">
    <source>
        <dbReference type="PROSITE" id="PS50067"/>
    </source>
</evidence>
<evidence type="ECO:0000256" key="8">
    <source>
        <dbReference type="ARBA" id="ARBA00023175"/>
    </source>
</evidence>
<accession>A0A0P7YWW6</accession>
<comment type="similarity">
    <text evidence="10 11">Belongs to the TRAFAC class myosin-kinesin ATPase superfamily. Kinesin family.</text>
</comment>
<dbReference type="GO" id="GO:0090307">
    <property type="term" value="P:mitotic spindle assembly"/>
    <property type="evidence" value="ECO:0007669"/>
    <property type="project" value="TreeGrafter"/>
</dbReference>
<evidence type="ECO:0000256" key="4">
    <source>
        <dbReference type="ARBA" id="ARBA00022701"/>
    </source>
</evidence>
<comment type="caution">
    <text evidence="15">The sequence shown here is derived from an EMBL/GenBank/DDBJ whole genome shotgun (WGS) entry which is preliminary data.</text>
</comment>
<feature type="region of interest" description="Disordered" evidence="13">
    <location>
        <begin position="1"/>
        <end position="57"/>
    </location>
</feature>
<keyword evidence="2" id="KW-0963">Cytoplasm</keyword>
<dbReference type="Pfam" id="PF00225">
    <property type="entry name" value="Kinesin"/>
    <property type="match status" value="1"/>
</dbReference>
<feature type="binding site" evidence="10">
    <location>
        <begin position="173"/>
        <end position="180"/>
    </location>
    <ligand>
        <name>ATP</name>
        <dbReference type="ChEBI" id="CHEBI:30616"/>
    </ligand>
</feature>
<gene>
    <name evidence="15" type="ORF">Z043_108259</name>
</gene>
<dbReference type="PRINTS" id="PR00380">
    <property type="entry name" value="KINESINHEAVY"/>
</dbReference>
<keyword evidence="3" id="KW-0597">Phosphoprotein</keyword>
<evidence type="ECO:0000256" key="10">
    <source>
        <dbReference type="PROSITE-ProRule" id="PRU00283"/>
    </source>
</evidence>
<keyword evidence="5 10" id="KW-0547">Nucleotide-binding</keyword>
<evidence type="ECO:0000256" key="6">
    <source>
        <dbReference type="ARBA" id="ARBA00022840"/>
    </source>
</evidence>
<dbReference type="PANTHER" id="PTHR47970">
    <property type="entry name" value="KINESIN-LIKE PROTEIN KIF11"/>
    <property type="match status" value="1"/>
</dbReference>
<dbReference type="GO" id="GO:0072686">
    <property type="term" value="C:mitotic spindle"/>
    <property type="evidence" value="ECO:0007669"/>
    <property type="project" value="TreeGrafter"/>
</dbReference>
<keyword evidence="7 12" id="KW-0175">Coiled coil</keyword>
<dbReference type="SUPFAM" id="SSF52540">
    <property type="entry name" value="P-loop containing nucleoside triphosphate hydrolases"/>
    <property type="match status" value="1"/>
</dbReference>
<dbReference type="GO" id="GO:0005634">
    <property type="term" value="C:nucleus"/>
    <property type="evidence" value="ECO:0007669"/>
    <property type="project" value="TreeGrafter"/>
</dbReference>
<protein>
    <recommendedName>
        <fullName evidence="11">Kinesin-like protein</fullName>
    </recommendedName>
</protein>
<evidence type="ECO:0000313" key="16">
    <source>
        <dbReference type="Proteomes" id="UP000034805"/>
    </source>
</evidence>
<sequence length="928" mass="104606">MMEVPSASPGGVSDDDDVRPSVLESTAADPGGLAGPRGRGYDLPEISLISSPQDDRPLRKEVKHVGIHMDKEDDVERVQVYLRVRPVLEAEKERGEEQGCVFIQDQQTVVLKAPTDSFNMKGMERGTAQSMHKFTFTQISGPETTQQEFFECTTKELVQEVLRGENRLLFTYGITNSGKTYTVQGTSQKAGLLPRTLVALFRKLQGHLSCALELKPVLCQEVRVLDHTEVQAEEIRRDKLLHMVRRILGTCSVMAGEEKSRCRSATGQGRLTSTEGMMSQNSRLRDDVSISCDSGFGGASTVAQLEGKQICLWKGLTLLTLSVFVDSDSVCLEAKSLSQSGEEGLPEGVQFSVWVSFFEIYNEFLYDLLDSTSSSHRRKRSTLRLCEDRHGNPYVKDLTWMQVRSAEEAWKVLKVGRSNQSFAGTHMNHVSSRSHSIFNIRILHTHPGSSRGQNARISELSVCDLAGSERCRNQQNGERIKEATNINTSLHTLGRCLNALRYNQANRSRPPLVVPFRDSKLTRVLQGFFCGRGRSIMVVNINPCASSYDETLHALKFSAVAMQLVHIPSTKTRVAYILSLLQGCEQRASESTLLEEEDGDEEGDVTMFDCEELLRAIEVLKGEVLRQREEKETLEGNVREQVFSEMMEVIRRMEKDFSETLETERELMQERYEDKIQNLQKSLRRYYIQEIEERDERIKKLTEELGHRKELGGQGVSLLPASEGGPPQLGNEGHRHSRRNTSSQTAELSRVREQLVRCQAELQEKTEELRSYQGQTIHTSSVTVTVDNQLEEGHKNLRQLRVGLQQLSLNLRSGERVCCSNTSGERLRTMLAAAEGVAAKQEQTLVELQKSWMTVRMELRKKSEDVAGPQLPTPGSFRKRGHPNRESELENKHPKKKRSVRCVRNAPPASPATPFFRALRSRQQSPLS</sequence>
<feature type="compositionally biased region" description="Basic and acidic residues" evidence="13">
    <location>
        <begin position="883"/>
        <end position="892"/>
    </location>
</feature>
<evidence type="ECO:0000256" key="9">
    <source>
        <dbReference type="ARBA" id="ARBA00023212"/>
    </source>
</evidence>
<feature type="region of interest" description="Disordered" evidence="13">
    <location>
        <begin position="861"/>
        <end position="928"/>
    </location>
</feature>
<dbReference type="InterPro" id="IPR027417">
    <property type="entry name" value="P-loop_NTPase"/>
</dbReference>
<reference evidence="15 16" key="1">
    <citation type="submission" date="2015-08" db="EMBL/GenBank/DDBJ databases">
        <title>The genome of the Asian arowana (Scleropages formosus).</title>
        <authorList>
            <person name="Tan M.H."/>
            <person name="Gan H.M."/>
            <person name="Croft L.J."/>
            <person name="Austin C.M."/>
        </authorList>
    </citation>
    <scope>NUCLEOTIDE SEQUENCE [LARGE SCALE GENOMIC DNA]</scope>
    <source>
        <strain evidence="15">Aro1</strain>
    </source>
</reference>
<keyword evidence="6 10" id="KW-0067">ATP-binding</keyword>
<comment type="subcellular location">
    <subcellularLocation>
        <location evidence="1">Cytoplasm</location>
        <location evidence="1">Cytoskeleton</location>
        <location evidence="1">Spindle</location>
    </subcellularLocation>
</comment>
<dbReference type="Proteomes" id="UP000034805">
    <property type="component" value="Unassembled WGS sequence"/>
</dbReference>
<dbReference type="GO" id="GO:0051231">
    <property type="term" value="P:spindle elongation"/>
    <property type="evidence" value="ECO:0007669"/>
    <property type="project" value="TreeGrafter"/>
</dbReference>
<dbReference type="InterPro" id="IPR036961">
    <property type="entry name" value="Kinesin_motor_dom_sf"/>
</dbReference>
<dbReference type="SMART" id="SM00129">
    <property type="entry name" value="KISc"/>
    <property type="match status" value="1"/>
</dbReference>
<evidence type="ECO:0000256" key="3">
    <source>
        <dbReference type="ARBA" id="ARBA00022553"/>
    </source>
</evidence>
<dbReference type="PANTHER" id="PTHR47970:SF29">
    <property type="entry name" value="KINESIN FAMILY MEMBER 20B"/>
    <property type="match status" value="1"/>
</dbReference>
<dbReference type="InterPro" id="IPR019821">
    <property type="entry name" value="Kinesin_motor_CS"/>
</dbReference>
<proteinExistence type="inferred from homology"/>
<keyword evidence="9" id="KW-0206">Cytoskeleton</keyword>
<keyword evidence="8 10" id="KW-0505">Motor protein</keyword>
<dbReference type="PROSITE" id="PS00411">
    <property type="entry name" value="KINESIN_MOTOR_1"/>
    <property type="match status" value="1"/>
</dbReference>
<dbReference type="InterPro" id="IPR047149">
    <property type="entry name" value="KIF11-like"/>
</dbReference>
<dbReference type="GO" id="GO:0008017">
    <property type="term" value="F:microtubule binding"/>
    <property type="evidence" value="ECO:0007669"/>
    <property type="project" value="InterPro"/>
</dbReference>
<dbReference type="AlphaFoldDB" id="A0A0P7YWW6"/>
<feature type="domain" description="Kinesin motor" evidence="14">
    <location>
        <begin position="77"/>
        <end position="564"/>
    </location>
</feature>
<evidence type="ECO:0000256" key="5">
    <source>
        <dbReference type="ARBA" id="ARBA00022741"/>
    </source>
</evidence>
<dbReference type="GO" id="GO:0005524">
    <property type="term" value="F:ATP binding"/>
    <property type="evidence" value="ECO:0007669"/>
    <property type="project" value="UniProtKB-UniRule"/>
</dbReference>
<evidence type="ECO:0000256" key="12">
    <source>
        <dbReference type="SAM" id="Coils"/>
    </source>
</evidence>
<evidence type="ECO:0000256" key="7">
    <source>
        <dbReference type="ARBA" id="ARBA00023054"/>
    </source>
</evidence>
<dbReference type="GO" id="GO:0008574">
    <property type="term" value="F:plus-end-directed microtubule motor activity"/>
    <property type="evidence" value="ECO:0007669"/>
    <property type="project" value="TreeGrafter"/>
</dbReference>
<name>A0A0P7YWW6_SCLFO</name>
<dbReference type="GO" id="GO:0007018">
    <property type="term" value="P:microtubule-based movement"/>
    <property type="evidence" value="ECO:0007669"/>
    <property type="project" value="InterPro"/>
</dbReference>
<dbReference type="GO" id="GO:0005876">
    <property type="term" value="C:spindle microtubule"/>
    <property type="evidence" value="ECO:0007669"/>
    <property type="project" value="TreeGrafter"/>
</dbReference>
<feature type="region of interest" description="Disordered" evidence="13">
    <location>
        <begin position="709"/>
        <end position="748"/>
    </location>
</feature>
<feature type="coiled-coil region" evidence="12">
    <location>
        <begin position="748"/>
        <end position="775"/>
    </location>
</feature>
<dbReference type="PROSITE" id="PS50067">
    <property type="entry name" value="KINESIN_MOTOR_2"/>
    <property type="match status" value="1"/>
</dbReference>
<evidence type="ECO:0000256" key="11">
    <source>
        <dbReference type="RuleBase" id="RU000394"/>
    </source>
</evidence>
<evidence type="ECO:0000313" key="15">
    <source>
        <dbReference type="EMBL" id="KPP72716.1"/>
    </source>
</evidence>